<protein>
    <submittedName>
        <fullName evidence="4">Thioredoxin family protein</fullName>
    </submittedName>
</protein>
<dbReference type="EMBL" id="JAJFNJ020000003">
    <property type="protein sequence ID" value="MEC3887987.1"/>
    <property type="molecule type" value="Genomic_DNA"/>
</dbReference>
<sequence>MALSFRSPSPALLALSAVLATLTACDKPTPSAVNAPPAAAARPAVPSSIHWQEGKLDEALAEAKKTGKPLLLYWGAVWCPPCNRLKSTTFKDPAFIAQAQQFIAVHLDGDLEEAQAAGERFAVKGYPTIIMLRPDGTEITRLIGDTTTAQLIDSLHTATQLSGGTQQLLQLALKQPASLKHEEWALLANYAWLYDNQLVDAKEAPRVLAALAKAAPQPALQRQFQLQAVLIAKQKPVADPATYALLQAVLADPAEVRDNLHVLLPNAATLVAASTADPGKRATLSQAFEQVLTRAYADPTLPISDRLRTASATIDLARLAQGQTDETNEKNPKPPLPATVVETVHQRVQWAVTAAKTAEERQSTISDATHLLVEVGDNDAAEKLLMAELGRTKTPSYYMPYLGHLAEDRGDSKTALSWFKKAYETPGSEGNVLDRGMTYLYALIRLKPDDGTAIEALTTQVIGDLARQTDGYLSDNRQHLEPVAAALKTWSKQHPAQGKAMLTRLHQKAQTVCGNKTVCVTWLG</sequence>
<dbReference type="InterPro" id="IPR051099">
    <property type="entry name" value="AGR/TXD"/>
</dbReference>
<comment type="caution">
    <text evidence="4">The sequence shown here is derived from an EMBL/GenBank/DDBJ whole genome shotgun (WGS) entry which is preliminary data.</text>
</comment>
<dbReference type="Pfam" id="PF13899">
    <property type="entry name" value="Thioredoxin_7"/>
    <property type="match status" value="1"/>
</dbReference>
<dbReference type="CDD" id="cd02947">
    <property type="entry name" value="TRX_family"/>
    <property type="match status" value="1"/>
</dbReference>
<evidence type="ECO:0000256" key="2">
    <source>
        <dbReference type="SAM" id="SignalP"/>
    </source>
</evidence>
<dbReference type="InterPro" id="IPR013766">
    <property type="entry name" value="Thioredoxin_domain"/>
</dbReference>
<keyword evidence="1 2" id="KW-0732">Signal</keyword>
<dbReference type="PANTHER" id="PTHR15337">
    <property type="entry name" value="ANTERIOR GRADIENT PROTEIN-RELATED"/>
    <property type="match status" value="1"/>
</dbReference>
<organism evidence="4 5">
    <name type="scientific">Xanthomonas campestris pv. papavericola</name>
    <dbReference type="NCBI Taxonomy" id="487881"/>
    <lineage>
        <taxon>Bacteria</taxon>
        <taxon>Pseudomonadati</taxon>
        <taxon>Pseudomonadota</taxon>
        <taxon>Gammaproteobacteria</taxon>
        <taxon>Lysobacterales</taxon>
        <taxon>Lysobacteraceae</taxon>
        <taxon>Xanthomonas</taxon>
    </lineage>
</organism>
<dbReference type="SUPFAM" id="SSF52833">
    <property type="entry name" value="Thioredoxin-like"/>
    <property type="match status" value="1"/>
</dbReference>
<feature type="domain" description="Thioredoxin" evidence="3">
    <location>
        <begin position="38"/>
        <end position="160"/>
    </location>
</feature>
<dbReference type="PANTHER" id="PTHR15337:SF11">
    <property type="entry name" value="THIOREDOXIN DOMAIN-CONTAINING PROTEIN"/>
    <property type="match status" value="1"/>
</dbReference>
<evidence type="ECO:0000313" key="5">
    <source>
        <dbReference type="Proteomes" id="UP001297361"/>
    </source>
</evidence>
<evidence type="ECO:0000256" key="1">
    <source>
        <dbReference type="ARBA" id="ARBA00022729"/>
    </source>
</evidence>
<feature type="chain" id="PRO_5042488888" evidence="2">
    <location>
        <begin position="27"/>
        <end position="524"/>
    </location>
</feature>
<dbReference type="RefSeq" id="WP_228427255.1">
    <property type="nucleotide sequence ID" value="NZ_JAJFNJ020000003.1"/>
</dbReference>
<evidence type="ECO:0000313" key="4">
    <source>
        <dbReference type="EMBL" id="MEC3887987.1"/>
    </source>
</evidence>
<dbReference type="Proteomes" id="UP001297361">
    <property type="component" value="Unassembled WGS sequence"/>
</dbReference>
<dbReference type="PROSITE" id="PS51257">
    <property type="entry name" value="PROKAR_LIPOPROTEIN"/>
    <property type="match status" value="1"/>
</dbReference>
<evidence type="ECO:0000259" key="3">
    <source>
        <dbReference type="PROSITE" id="PS51352"/>
    </source>
</evidence>
<reference evidence="4" key="2">
    <citation type="submission" date="2024-01" db="EMBL/GenBank/DDBJ databases">
        <title>Long-read genome sequencing of X. campestris pv. papavericola.</title>
        <authorList>
            <person name="Hussain R.M.F."/>
            <person name="Greer S."/>
            <person name="Harrison J."/>
            <person name="Grant M."/>
            <person name="Vicente J."/>
            <person name="Studholme D.J."/>
        </authorList>
    </citation>
    <scope>NUCLEOTIDE SEQUENCE</scope>
    <source>
        <strain evidence="4">NCPPB 2970</strain>
    </source>
</reference>
<proteinExistence type="predicted"/>
<accession>A0AAJ3CDS6</accession>
<reference evidence="4" key="1">
    <citation type="submission" date="2021-10" db="EMBL/GenBank/DDBJ databases">
        <authorList>
            <person name="Hussein R."/>
            <person name="Harrison J."/>
            <person name="Studholme D.J."/>
            <person name="Vicente J."/>
            <person name="Grant M."/>
        </authorList>
    </citation>
    <scope>NUCLEOTIDE SEQUENCE</scope>
    <source>
        <strain evidence="4">NCPPB 2970</strain>
    </source>
</reference>
<dbReference type="AlphaFoldDB" id="A0AAJ3CDS6"/>
<dbReference type="InterPro" id="IPR036249">
    <property type="entry name" value="Thioredoxin-like_sf"/>
</dbReference>
<name>A0AAJ3CDS6_XANCA</name>
<gene>
    <name evidence="4" type="ORF">LLE72_009570</name>
</gene>
<feature type="signal peptide" evidence="2">
    <location>
        <begin position="1"/>
        <end position="26"/>
    </location>
</feature>
<dbReference type="PROSITE" id="PS51352">
    <property type="entry name" value="THIOREDOXIN_2"/>
    <property type="match status" value="1"/>
</dbReference>
<dbReference type="Gene3D" id="3.40.30.10">
    <property type="entry name" value="Glutaredoxin"/>
    <property type="match status" value="1"/>
</dbReference>